<gene>
    <name evidence="2" type="ORF">GAO09_07505</name>
</gene>
<dbReference type="PANTHER" id="PTHR21015:SF28">
    <property type="entry name" value="SLL1722 PROTEIN"/>
    <property type="match status" value="1"/>
</dbReference>
<keyword evidence="3" id="KW-1185">Reference proteome</keyword>
<sequence>MTTANRQPRVFFYVQHLLGIGHLARASRIARALVEDGFAVTLVTGGLPVKGFPGPGIDHIELPPVATGVEFAGLAQVDGTPVDKAFEETRTKMLLDAFHRIQPDVVITEAFPFGRRQVRFELLPLLDAINAANPRPIVCASVRDILQENRKPGRDRETVDLVQNHFDHVLVHGDPTFARIEDTFPLADEIADRVIYTGMVAPPAPKPSEERYDIVVSAGGGVVGAALMEAAVAASADFDPELKWCVITGPNLPQADFDRLAGNTADNIALFRFRPDFPNLLAAATLSISQAGYNTVGDLLQTSCRLLLVPFATGGETEQTERAEKLKAMGLAAVVEEASLSRESMSAAIAEALKLPPPSSIDIRMDGAKETARVLHGLLAARRS</sequence>
<organism evidence="2 3">
    <name type="scientific">Endobacterium cereale</name>
    <dbReference type="NCBI Taxonomy" id="2663029"/>
    <lineage>
        <taxon>Bacteria</taxon>
        <taxon>Pseudomonadati</taxon>
        <taxon>Pseudomonadota</taxon>
        <taxon>Alphaproteobacteria</taxon>
        <taxon>Hyphomicrobiales</taxon>
        <taxon>Rhizobiaceae</taxon>
        <taxon>Endobacterium</taxon>
    </lineage>
</organism>
<protein>
    <submittedName>
        <fullName evidence="2">Glycosyl transferase</fullName>
    </submittedName>
</protein>
<dbReference type="Proteomes" id="UP000435138">
    <property type="component" value="Unassembled WGS sequence"/>
</dbReference>
<accession>A0A6A8A3P2</accession>
<dbReference type="PANTHER" id="PTHR21015">
    <property type="entry name" value="UDP-N-ACETYLGLUCOSAMINE--N-ACETYLMURAMYL-(PENTAPEPTIDE) PYROPHOSPHORYL-UNDECAPRENOL N-ACETYLGLUCOSAMINE TRANSFERASE 1"/>
    <property type="match status" value="1"/>
</dbReference>
<name>A0A6A8A3P2_9HYPH</name>
<evidence type="ECO:0000259" key="1">
    <source>
        <dbReference type="Pfam" id="PF04101"/>
    </source>
</evidence>
<dbReference type="GO" id="GO:0016758">
    <property type="term" value="F:hexosyltransferase activity"/>
    <property type="evidence" value="ECO:0007669"/>
    <property type="project" value="InterPro"/>
</dbReference>
<dbReference type="InterPro" id="IPR007235">
    <property type="entry name" value="Glyco_trans_28_C"/>
</dbReference>
<comment type="caution">
    <text evidence="2">The sequence shown here is derived from an EMBL/GenBank/DDBJ whole genome shotgun (WGS) entry which is preliminary data.</text>
</comment>
<dbReference type="RefSeq" id="WP_153353418.1">
    <property type="nucleotide sequence ID" value="NZ_JAYKOO010000003.1"/>
</dbReference>
<proteinExistence type="predicted"/>
<reference evidence="2 3" key="1">
    <citation type="submission" date="2019-11" db="EMBL/GenBank/DDBJ databases">
        <title>Genome analysis of Rhizobacterium cereale a novel genus and species isolated from maize roots in North Spain.</title>
        <authorList>
            <person name="Menendez E."/>
            <person name="Flores-Felix J.D."/>
            <person name="Ramirez-Bahena M.-H."/>
            <person name="Igual J.M."/>
            <person name="Garcia-Fraile P."/>
            <person name="Peix A."/>
            <person name="Velazquez E."/>
        </authorList>
    </citation>
    <scope>NUCLEOTIDE SEQUENCE [LARGE SCALE GENOMIC DNA]</scope>
    <source>
        <strain evidence="2 3">RZME27</strain>
    </source>
</reference>
<dbReference type="Gene3D" id="3.40.50.2000">
    <property type="entry name" value="Glycogen Phosphorylase B"/>
    <property type="match status" value="1"/>
</dbReference>
<dbReference type="SUPFAM" id="SSF53756">
    <property type="entry name" value="UDP-Glycosyltransferase/glycogen phosphorylase"/>
    <property type="match status" value="1"/>
</dbReference>
<dbReference type="AlphaFoldDB" id="A0A6A8A3P2"/>
<dbReference type="EMBL" id="WIXI01000038">
    <property type="protein sequence ID" value="MQY45902.1"/>
    <property type="molecule type" value="Genomic_DNA"/>
</dbReference>
<keyword evidence="2" id="KW-0808">Transferase</keyword>
<feature type="domain" description="Glycosyl transferase family 28 C-terminal" evidence="1">
    <location>
        <begin position="220"/>
        <end position="354"/>
    </location>
</feature>
<dbReference type="Pfam" id="PF04101">
    <property type="entry name" value="Glyco_tran_28_C"/>
    <property type="match status" value="1"/>
</dbReference>
<evidence type="ECO:0000313" key="2">
    <source>
        <dbReference type="EMBL" id="MQY45902.1"/>
    </source>
</evidence>
<evidence type="ECO:0000313" key="3">
    <source>
        <dbReference type="Proteomes" id="UP000435138"/>
    </source>
</evidence>